<gene>
    <name evidence="2" type="ORF">DFR76_107329</name>
</gene>
<sequence>MGVPVGSTVEGADHSVSSGLGDLSHHNHWHDIGVPRTDIAVPPPQRSDASDVSPPALDRRSMLRMAGGGALVVGALGAAGCAEDKPAQPDILLAQEQSARADAVWARAAVATAPDHTPALTLIATQRTEHADALRAEIDRATGVYGDGTKPKSATPPVTPPPAPTPPPTVAALRDQLARSQRSAADLAATLSGYRAGLLASISACCATHTGVLLA</sequence>
<protein>
    <submittedName>
        <fullName evidence="2">Uncharacterized protein</fullName>
    </submittedName>
</protein>
<dbReference type="AlphaFoldDB" id="A0A370I480"/>
<dbReference type="EMBL" id="QQBC01000007">
    <property type="protein sequence ID" value="RDI64951.1"/>
    <property type="molecule type" value="Genomic_DNA"/>
</dbReference>
<evidence type="ECO:0000313" key="3">
    <source>
        <dbReference type="Proteomes" id="UP000254869"/>
    </source>
</evidence>
<feature type="region of interest" description="Disordered" evidence="1">
    <location>
        <begin position="143"/>
        <end position="168"/>
    </location>
</feature>
<feature type="region of interest" description="Disordered" evidence="1">
    <location>
        <begin position="1"/>
        <end position="55"/>
    </location>
</feature>
<keyword evidence="3" id="KW-1185">Reference proteome</keyword>
<accession>A0A370I480</accession>
<feature type="compositionally biased region" description="Pro residues" evidence="1">
    <location>
        <begin position="157"/>
        <end position="168"/>
    </location>
</feature>
<organism evidence="2 3">
    <name type="scientific">Nocardia pseudobrasiliensis</name>
    <dbReference type="NCBI Taxonomy" id="45979"/>
    <lineage>
        <taxon>Bacteria</taxon>
        <taxon>Bacillati</taxon>
        <taxon>Actinomycetota</taxon>
        <taxon>Actinomycetes</taxon>
        <taxon>Mycobacteriales</taxon>
        <taxon>Nocardiaceae</taxon>
        <taxon>Nocardia</taxon>
    </lineage>
</organism>
<dbReference type="Proteomes" id="UP000254869">
    <property type="component" value="Unassembled WGS sequence"/>
</dbReference>
<reference evidence="2 3" key="1">
    <citation type="submission" date="2018-07" db="EMBL/GenBank/DDBJ databases">
        <title>Genomic Encyclopedia of Type Strains, Phase IV (KMG-IV): sequencing the most valuable type-strain genomes for metagenomic binning, comparative biology and taxonomic classification.</title>
        <authorList>
            <person name="Goeker M."/>
        </authorList>
    </citation>
    <scope>NUCLEOTIDE SEQUENCE [LARGE SCALE GENOMIC DNA]</scope>
    <source>
        <strain evidence="2 3">DSM 44290</strain>
    </source>
</reference>
<name>A0A370I480_9NOCA</name>
<evidence type="ECO:0000256" key="1">
    <source>
        <dbReference type="SAM" id="MobiDB-lite"/>
    </source>
</evidence>
<comment type="caution">
    <text evidence="2">The sequence shown here is derived from an EMBL/GenBank/DDBJ whole genome shotgun (WGS) entry which is preliminary data.</text>
</comment>
<feature type="compositionally biased region" description="Basic and acidic residues" evidence="1">
    <location>
        <begin position="23"/>
        <end position="33"/>
    </location>
</feature>
<proteinExistence type="predicted"/>
<dbReference type="STRING" id="1210086.GCA_001613105_03345"/>
<evidence type="ECO:0000313" key="2">
    <source>
        <dbReference type="EMBL" id="RDI64951.1"/>
    </source>
</evidence>